<evidence type="ECO:0008006" key="8">
    <source>
        <dbReference type="Google" id="ProtNLM"/>
    </source>
</evidence>
<evidence type="ECO:0000313" key="6">
    <source>
        <dbReference type="EnsemblMetazoa" id="XP_020899933.2"/>
    </source>
</evidence>
<feature type="binding site" evidence="4">
    <location>
        <begin position="191"/>
        <end position="195"/>
    </location>
    <ligand>
        <name>ATP</name>
        <dbReference type="ChEBI" id="CHEBI:30616"/>
    </ligand>
</feature>
<dbReference type="GO" id="GO:0009134">
    <property type="term" value="P:nucleoside diphosphate catabolic process"/>
    <property type="evidence" value="ECO:0007669"/>
    <property type="project" value="TreeGrafter"/>
</dbReference>
<dbReference type="OrthoDB" id="6372431at2759"/>
<accession>A0A913X6Z4</accession>
<dbReference type="GeneID" id="110238590"/>
<evidence type="ECO:0000313" key="7">
    <source>
        <dbReference type="Proteomes" id="UP000887567"/>
    </source>
</evidence>
<organism evidence="6 7">
    <name type="scientific">Exaiptasia diaphana</name>
    <name type="common">Tropical sea anemone</name>
    <name type="synonym">Aiptasia pulchella</name>
    <dbReference type="NCBI Taxonomy" id="2652724"/>
    <lineage>
        <taxon>Eukaryota</taxon>
        <taxon>Metazoa</taxon>
        <taxon>Cnidaria</taxon>
        <taxon>Anthozoa</taxon>
        <taxon>Hexacorallia</taxon>
        <taxon>Actiniaria</taxon>
        <taxon>Aiptasiidae</taxon>
        <taxon>Exaiptasia</taxon>
    </lineage>
</organism>
<dbReference type="CDD" id="cd24003">
    <property type="entry name" value="ASKHA_NBD_GDA1_CD39_NTPase"/>
    <property type="match status" value="1"/>
</dbReference>
<keyword evidence="2" id="KW-0378">Hydrolase</keyword>
<dbReference type="PANTHER" id="PTHR11782">
    <property type="entry name" value="ADENOSINE/GUANOSINE DIPHOSPHATASE"/>
    <property type="match status" value="1"/>
</dbReference>
<dbReference type="AlphaFoldDB" id="A0A913X6Z4"/>
<dbReference type="Gene3D" id="3.30.420.150">
    <property type="entry name" value="Exopolyphosphatase. Domain 2"/>
    <property type="match status" value="1"/>
</dbReference>
<feature type="chain" id="PRO_5036954411" description="Apyrase" evidence="5">
    <location>
        <begin position="22"/>
        <end position="294"/>
    </location>
</feature>
<evidence type="ECO:0000256" key="5">
    <source>
        <dbReference type="SAM" id="SignalP"/>
    </source>
</evidence>
<name>A0A913X6Z4_EXADI</name>
<keyword evidence="5" id="KW-0732">Signal</keyword>
<evidence type="ECO:0000256" key="4">
    <source>
        <dbReference type="PIRSR" id="PIRSR600407-2"/>
    </source>
</evidence>
<evidence type="ECO:0000256" key="1">
    <source>
        <dbReference type="ARBA" id="ARBA00009283"/>
    </source>
</evidence>
<dbReference type="GO" id="GO:0005524">
    <property type="term" value="F:ATP binding"/>
    <property type="evidence" value="ECO:0007669"/>
    <property type="project" value="UniProtKB-KW"/>
</dbReference>
<dbReference type="Pfam" id="PF01150">
    <property type="entry name" value="GDA1_CD39"/>
    <property type="match status" value="1"/>
</dbReference>
<dbReference type="RefSeq" id="XP_020899933.2">
    <property type="nucleotide sequence ID" value="XM_021044274.2"/>
</dbReference>
<dbReference type="InterPro" id="IPR000407">
    <property type="entry name" value="GDA1_CD39_NTPase"/>
</dbReference>
<keyword evidence="7" id="KW-1185">Reference proteome</keyword>
<evidence type="ECO:0000256" key="3">
    <source>
        <dbReference type="PIRSR" id="PIRSR600407-1"/>
    </source>
</evidence>
<protein>
    <recommendedName>
        <fullName evidence="8">Apyrase</fullName>
    </recommendedName>
</protein>
<dbReference type="GO" id="GO:0045134">
    <property type="term" value="F:UDP phosphatase activity"/>
    <property type="evidence" value="ECO:0007669"/>
    <property type="project" value="TreeGrafter"/>
</dbReference>
<feature type="signal peptide" evidence="5">
    <location>
        <begin position="1"/>
        <end position="21"/>
    </location>
</feature>
<feature type="active site" description="Proton acceptor" evidence="3">
    <location>
        <position position="160"/>
    </location>
</feature>
<sequence length="294" mass="32365">MWFAVFISIAVVLQFTSFTSSFPVTTEKYGIVLDAGSSGTRIKVYKYTIGRHSPLEPSDVQEIKVPKPDKIRPGISKFGQNVDMIQGYLKKLIDNSKRVVPVQQQSSTPIMLFATAGMRLLPLNQRMAILSEVERLFKNKTFCPFSYQSGDARIITGNEEAIYGWITLNFLKGRFSPNVNIGTVGALDLGGGSTQNAYRVTNKGQGTPTATVNLAGKDYPLYVHSYLGYGLSEATDSYYKHLASSSIGSTVVSPCHNKGFTKTITNNNSQITINGGYNEIKCQNLLKMMFFCNG</sequence>
<keyword evidence="4" id="KW-0547">Nucleotide-binding</keyword>
<dbReference type="Gene3D" id="3.30.420.40">
    <property type="match status" value="1"/>
</dbReference>
<dbReference type="GO" id="GO:0016020">
    <property type="term" value="C:membrane"/>
    <property type="evidence" value="ECO:0007669"/>
    <property type="project" value="TreeGrafter"/>
</dbReference>
<proteinExistence type="inferred from homology"/>
<keyword evidence="4" id="KW-0067">ATP-binding</keyword>
<dbReference type="GO" id="GO:0017111">
    <property type="term" value="F:ribonucleoside triphosphate phosphatase activity"/>
    <property type="evidence" value="ECO:0007669"/>
    <property type="project" value="TreeGrafter"/>
</dbReference>
<dbReference type="PANTHER" id="PTHR11782:SF83">
    <property type="entry name" value="GUANOSINE-DIPHOSPHATASE"/>
    <property type="match status" value="1"/>
</dbReference>
<reference evidence="6" key="1">
    <citation type="submission" date="2022-11" db="UniProtKB">
        <authorList>
            <consortium name="EnsemblMetazoa"/>
        </authorList>
    </citation>
    <scope>IDENTIFICATION</scope>
</reference>
<dbReference type="OMA" id="NVYAHRN"/>
<dbReference type="KEGG" id="epa:110238590"/>
<dbReference type="GO" id="GO:0004382">
    <property type="term" value="F:GDP phosphatase activity"/>
    <property type="evidence" value="ECO:0007669"/>
    <property type="project" value="TreeGrafter"/>
</dbReference>
<comment type="similarity">
    <text evidence="1">Belongs to the GDA1/CD39 NTPase family.</text>
</comment>
<evidence type="ECO:0000256" key="2">
    <source>
        <dbReference type="ARBA" id="ARBA00022801"/>
    </source>
</evidence>
<dbReference type="Proteomes" id="UP000887567">
    <property type="component" value="Unplaced"/>
</dbReference>
<dbReference type="EnsemblMetazoa" id="XM_021044274.2">
    <property type="protein sequence ID" value="XP_020899933.2"/>
    <property type="gene ID" value="LOC110238590"/>
</dbReference>